<proteinExistence type="predicted"/>
<gene>
    <name evidence="1" type="ORF">LCGC14_2921490</name>
</gene>
<name>A0A0F8XNR4_9ZZZZ</name>
<organism evidence="1">
    <name type="scientific">marine sediment metagenome</name>
    <dbReference type="NCBI Taxonomy" id="412755"/>
    <lineage>
        <taxon>unclassified sequences</taxon>
        <taxon>metagenomes</taxon>
        <taxon>ecological metagenomes</taxon>
    </lineage>
</organism>
<dbReference type="EMBL" id="LAZR01058072">
    <property type="protein sequence ID" value="KKK70682.1"/>
    <property type="molecule type" value="Genomic_DNA"/>
</dbReference>
<sequence length="149" mass="16186">MNLKNSVVFQLVPIVDGRPSANGAPALKGILDLDGLPGKVRYGLAKSMRAIRPVLEDIEQCRVKLIQKHAIRDKKGEPIMKGGQFQMSDPAAFNAEFQELLEVENNIDIHQVEADEAIIGAPGVTPRHIETLLALGILKDEDGEPDGAE</sequence>
<accession>A0A0F8XNR4</accession>
<dbReference type="AlphaFoldDB" id="A0A0F8XNR4"/>
<evidence type="ECO:0000313" key="1">
    <source>
        <dbReference type="EMBL" id="KKK70682.1"/>
    </source>
</evidence>
<protein>
    <submittedName>
        <fullName evidence="1">Uncharacterized protein</fullName>
    </submittedName>
</protein>
<comment type="caution">
    <text evidence="1">The sequence shown here is derived from an EMBL/GenBank/DDBJ whole genome shotgun (WGS) entry which is preliminary data.</text>
</comment>
<reference evidence="1" key="1">
    <citation type="journal article" date="2015" name="Nature">
        <title>Complex archaea that bridge the gap between prokaryotes and eukaryotes.</title>
        <authorList>
            <person name="Spang A."/>
            <person name="Saw J.H."/>
            <person name="Jorgensen S.L."/>
            <person name="Zaremba-Niedzwiedzka K."/>
            <person name="Martijn J."/>
            <person name="Lind A.E."/>
            <person name="van Eijk R."/>
            <person name="Schleper C."/>
            <person name="Guy L."/>
            <person name="Ettema T.J."/>
        </authorList>
    </citation>
    <scope>NUCLEOTIDE SEQUENCE</scope>
</reference>